<gene>
    <name evidence="3" type="ORF">GJB61_06470</name>
</gene>
<keyword evidence="4" id="KW-1185">Reference proteome</keyword>
<keyword evidence="1" id="KW-0456">Lyase</keyword>
<dbReference type="SUPFAM" id="SSF51556">
    <property type="entry name" value="Metallo-dependent hydrolases"/>
    <property type="match status" value="1"/>
</dbReference>
<organism evidence="3 4">
    <name type="scientific">Paenibacillus monticola</name>
    <dbReference type="NCBI Taxonomy" id="2666075"/>
    <lineage>
        <taxon>Bacteria</taxon>
        <taxon>Bacillati</taxon>
        <taxon>Bacillota</taxon>
        <taxon>Bacilli</taxon>
        <taxon>Bacillales</taxon>
        <taxon>Paenibacillaceae</taxon>
        <taxon>Paenibacillus</taxon>
    </lineage>
</organism>
<dbReference type="Pfam" id="PF04909">
    <property type="entry name" value="Amidohydro_2"/>
    <property type="match status" value="1"/>
</dbReference>
<evidence type="ECO:0000259" key="2">
    <source>
        <dbReference type="Pfam" id="PF04909"/>
    </source>
</evidence>
<keyword evidence="3" id="KW-0378">Hydrolase</keyword>
<feature type="domain" description="Amidohydrolase-related" evidence="2">
    <location>
        <begin position="3"/>
        <end position="277"/>
    </location>
</feature>
<name>A0A7X2H338_9BACL</name>
<reference evidence="3 4" key="1">
    <citation type="submission" date="2019-11" db="EMBL/GenBank/DDBJ databases">
        <title>Paenibacillus monticola sp. nov., a novel PGPR strain isolated from mountain sample in China.</title>
        <authorList>
            <person name="Zhao Q."/>
            <person name="Li H.-P."/>
            <person name="Zhang J.-L."/>
        </authorList>
    </citation>
    <scope>NUCLEOTIDE SEQUENCE [LARGE SCALE GENOMIC DNA]</scope>
    <source>
        <strain evidence="3 4">LC-T2</strain>
    </source>
</reference>
<dbReference type="PANTHER" id="PTHR21240">
    <property type="entry name" value="2-AMINO-3-CARBOXYLMUCONATE-6-SEMIALDEHYDE DECARBOXYLASE"/>
    <property type="match status" value="1"/>
</dbReference>
<evidence type="ECO:0000313" key="3">
    <source>
        <dbReference type="EMBL" id="MRN52640.1"/>
    </source>
</evidence>
<proteinExistence type="predicted"/>
<dbReference type="Proteomes" id="UP000463051">
    <property type="component" value="Unassembled WGS sequence"/>
</dbReference>
<sequence>MIVDCHTHLFGPGHVGGSFLSDAKRAWGNDYELMITPEDHWNAYEEVDGAIVLAFNCPATGVIVPNDYVAEYVGKHPSRLFGFASVNPHDSDAPQQLEYAVKELGLVGLKLAPIYQNFYPDREQYFPIYAKAQELKVPILWHQGTSFVSAGFLDASRPAMLDPIARAFPDLKMVIAHLGHPWHGECVSVIRKNPNVYADMSALGARPWQFYNAMMNVTEYRVADKVLFGSDYPFFSTQQTIDTFRNINALVEGTHLPRIPESDIEAIIHRNTPEILGLVK</sequence>
<protein>
    <submittedName>
        <fullName evidence="3">Amidohydrolase family protein</fullName>
    </submittedName>
</protein>
<dbReference type="EMBL" id="WJXB01000002">
    <property type="protein sequence ID" value="MRN52640.1"/>
    <property type="molecule type" value="Genomic_DNA"/>
</dbReference>
<dbReference type="AlphaFoldDB" id="A0A7X2H338"/>
<dbReference type="Gene3D" id="3.20.20.140">
    <property type="entry name" value="Metal-dependent hydrolases"/>
    <property type="match status" value="1"/>
</dbReference>
<accession>A0A7X2H338</accession>
<dbReference type="GO" id="GO:0016787">
    <property type="term" value="F:hydrolase activity"/>
    <property type="evidence" value="ECO:0007669"/>
    <property type="project" value="UniProtKB-KW"/>
</dbReference>
<comment type="caution">
    <text evidence="3">The sequence shown here is derived from an EMBL/GenBank/DDBJ whole genome shotgun (WGS) entry which is preliminary data.</text>
</comment>
<dbReference type="GO" id="GO:0016831">
    <property type="term" value="F:carboxy-lyase activity"/>
    <property type="evidence" value="ECO:0007669"/>
    <property type="project" value="InterPro"/>
</dbReference>
<dbReference type="RefSeq" id="WP_154117640.1">
    <property type="nucleotide sequence ID" value="NZ_WJXB01000002.1"/>
</dbReference>
<dbReference type="CDD" id="cd01292">
    <property type="entry name" value="metallo-dependent_hydrolases"/>
    <property type="match status" value="1"/>
</dbReference>
<dbReference type="InterPro" id="IPR032465">
    <property type="entry name" value="ACMSD"/>
</dbReference>
<evidence type="ECO:0000256" key="1">
    <source>
        <dbReference type="ARBA" id="ARBA00023239"/>
    </source>
</evidence>
<evidence type="ECO:0000313" key="4">
    <source>
        <dbReference type="Proteomes" id="UP000463051"/>
    </source>
</evidence>
<dbReference type="InterPro" id="IPR032466">
    <property type="entry name" value="Metal_Hydrolase"/>
</dbReference>
<dbReference type="InterPro" id="IPR006680">
    <property type="entry name" value="Amidohydro-rel"/>
</dbReference>